<sequence>MCDDICICIAIGCPTKIGIGGGDGQARVCPKCNNGSVFQANSRMWIEICFIPLVPCRSKDIWHCNICNWQAELGSFQPILASNFGQPPPGFGPPMQPIYAPPQPIPPMNPYAPPPPIPQQH</sequence>
<evidence type="ECO:0000313" key="3">
    <source>
        <dbReference type="Proteomes" id="UP001153365"/>
    </source>
</evidence>
<name>A0AAV0BKD3_PHAPC</name>
<feature type="compositionally biased region" description="Pro residues" evidence="1">
    <location>
        <begin position="86"/>
        <end position="121"/>
    </location>
</feature>
<dbReference type="Proteomes" id="UP001153365">
    <property type="component" value="Unassembled WGS sequence"/>
</dbReference>
<reference evidence="2" key="1">
    <citation type="submission" date="2022-06" db="EMBL/GenBank/DDBJ databases">
        <authorList>
            <consortium name="SYNGENTA / RWTH Aachen University"/>
        </authorList>
    </citation>
    <scope>NUCLEOTIDE SEQUENCE</scope>
</reference>
<protein>
    <recommendedName>
        <fullName evidence="4">Zinc-ribbon 15 domain-containing protein</fullName>
    </recommendedName>
</protein>
<accession>A0AAV0BKD3</accession>
<evidence type="ECO:0008006" key="4">
    <source>
        <dbReference type="Google" id="ProtNLM"/>
    </source>
</evidence>
<evidence type="ECO:0000313" key="2">
    <source>
        <dbReference type="EMBL" id="CAH7687043.1"/>
    </source>
</evidence>
<comment type="caution">
    <text evidence="2">The sequence shown here is derived from an EMBL/GenBank/DDBJ whole genome shotgun (WGS) entry which is preliminary data.</text>
</comment>
<feature type="region of interest" description="Disordered" evidence="1">
    <location>
        <begin position="84"/>
        <end position="121"/>
    </location>
</feature>
<organism evidence="2 3">
    <name type="scientific">Phakopsora pachyrhizi</name>
    <name type="common">Asian soybean rust disease fungus</name>
    <dbReference type="NCBI Taxonomy" id="170000"/>
    <lineage>
        <taxon>Eukaryota</taxon>
        <taxon>Fungi</taxon>
        <taxon>Dikarya</taxon>
        <taxon>Basidiomycota</taxon>
        <taxon>Pucciniomycotina</taxon>
        <taxon>Pucciniomycetes</taxon>
        <taxon>Pucciniales</taxon>
        <taxon>Phakopsoraceae</taxon>
        <taxon>Phakopsora</taxon>
    </lineage>
</organism>
<dbReference type="PANTHER" id="PTHR28139">
    <property type="entry name" value="UPF0768 PROTEIN YBL029C-A"/>
    <property type="match status" value="1"/>
</dbReference>
<proteinExistence type="predicted"/>
<gene>
    <name evidence="2" type="ORF">PPACK8108_LOCUS21771</name>
</gene>
<evidence type="ECO:0000256" key="1">
    <source>
        <dbReference type="SAM" id="MobiDB-lite"/>
    </source>
</evidence>
<dbReference type="AlphaFoldDB" id="A0AAV0BKD3"/>
<dbReference type="EMBL" id="CALTRL010005828">
    <property type="protein sequence ID" value="CAH7687043.1"/>
    <property type="molecule type" value="Genomic_DNA"/>
</dbReference>
<dbReference type="PANTHER" id="PTHR28139:SF1">
    <property type="entry name" value="UPF0768 PROTEIN YBL029C-A"/>
    <property type="match status" value="1"/>
</dbReference>
<keyword evidence="3" id="KW-1185">Reference proteome</keyword>